<organism evidence="1 2">
    <name type="scientific">Bacteriovorax antarcticus</name>
    <dbReference type="NCBI Taxonomy" id="3088717"/>
    <lineage>
        <taxon>Bacteria</taxon>
        <taxon>Pseudomonadati</taxon>
        <taxon>Bdellovibrionota</taxon>
        <taxon>Bacteriovoracia</taxon>
        <taxon>Bacteriovoracales</taxon>
        <taxon>Bacteriovoracaceae</taxon>
        <taxon>Bacteriovorax</taxon>
    </lineage>
</organism>
<gene>
    <name evidence="1" type="ORF">SHI21_04235</name>
</gene>
<sequence length="166" mass="19664">MTQTLKDRFKAVETNLSKKTWFKKDKWIISVHAFPNEKNAEGVTFHIFKKHWWNEDKKGVHIESYLDLNLKKQKKTYLTIHLLHSDLIPGTKLKRIAFSKPFIDEIYDEVSSWDGYDFRVGKYGQQPFTKFLDATDLKFEKNLEIEVERMCKYMGPVLDKAIKSIS</sequence>
<evidence type="ECO:0000313" key="1">
    <source>
        <dbReference type="EMBL" id="MEA9355392.1"/>
    </source>
</evidence>
<dbReference type="Proteomes" id="UP001302274">
    <property type="component" value="Unassembled WGS sequence"/>
</dbReference>
<evidence type="ECO:0000313" key="2">
    <source>
        <dbReference type="Proteomes" id="UP001302274"/>
    </source>
</evidence>
<proteinExistence type="predicted"/>
<name>A0ABU5VR56_9BACT</name>
<dbReference type="EMBL" id="JAYGJQ010000001">
    <property type="protein sequence ID" value="MEA9355392.1"/>
    <property type="molecule type" value="Genomic_DNA"/>
</dbReference>
<protein>
    <recommendedName>
        <fullName evidence="3">DUF4268 domain-containing protein</fullName>
    </recommendedName>
</protein>
<dbReference type="RefSeq" id="WP_323574901.1">
    <property type="nucleotide sequence ID" value="NZ_JAYGJQ010000001.1"/>
</dbReference>
<evidence type="ECO:0008006" key="3">
    <source>
        <dbReference type="Google" id="ProtNLM"/>
    </source>
</evidence>
<comment type="caution">
    <text evidence="1">The sequence shown here is derived from an EMBL/GenBank/DDBJ whole genome shotgun (WGS) entry which is preliminary data.</text>
</comment>
<accession>A0ABU5VR56</accession>
<keyword evidence="2" id="KW-1185">Reference proteome</keyword>
<reference evidence="1 2" key="1">
    <citation type="submission" date="2023-11" db="EMBL/GenBank/DDBJ databases">
        <title>A Novel Polar Bacteriovorax (B. antarcticus) Isolated from the Biocrust in Antarctica.</title>
        <authorList>
            <person name="Mun W."/>
            <person name="Choi S.Y."/>
            <person name="Mitchell R.J."/>
        </authorList>
    </citation>
    <scope>NUCLEOTIDE SEQUENCE [LARGE SCALE GENOMIC DNA]</scope>
    <source>
        <strain evidence="1 2">PP10</strain>
    </source>
</reference>